<dbReference type="InterPro" id="IPR003439">
    <property type="entry name" value="ABC_transporter-like_ATP-bd"/>
</dbReference>
<dbReference type="InterPro" id="IPR027417">
    <property type="entry name" value="P-loop_NTPase"/>
</dbReference>
<dbReference type="AlphaFoldDB" id="A0A1G9N6Q1"/>
<dbReference type="InterPro" id="IPR003593">
    <property type="entry name" value="AAA+_ATPase"/>
</dbReference>
<evidence type="ECO:0000256" key="2">
    <source>
        <dbReference type="ARBA" id="ARBA00022741"/>
    </source>
</evidence>
<keyword evidence="1" id="KW-0813">Transport</keyword>
<evidence type="ECO:0000313" key="6">
    <source>
        <dbReference type="Proteomes" id="UP000198510"/>
    </source>
</evidence>
<dbReference type="PROSITE" id="PS50893">
    <property type="entry name" value="ABC_TRANSPORTER_2"/>
    <property type="match status" value="1"/>
</dbReference>
<dbReference type="RefSeq" id="WP_245706115.1">
    <property type="nucleotide sequence ID" value="NZ_FNFO01000008.1"/>
</dbReference>
<dbReference type="PROSITE" id="PS00211">
    <property type="entry name" value="ABC_TRANSPORTER_1"/>
    <property type="match status" value="1"/>
</dbReference>
<name>A0A1G9N6Q1_9BACT</name>
<dbReference type="EMBL" id="FNFO01000008">
    <property type="protein sequence ID" value="SDL81971.1"/>
    <property type="molecule type" value="Genomic_DNA"/>
</dbReference>
<feature type="domain" description="ABC transporter" evidence="4">
    <location>
        <begin position="7"/>
        <end position="208"/>
    </location>
</feature>
<proteinExistence type="predicted"/>
<dbReference type="PANTHER" id="PTHR42939">
    <property type="entry name" value="ABC TRANSPORTER ATP-BINDING PROTEIN ALBC-RELATED"/>
    <property type="match status" value="1"/>
</dbReference>
<keyword evidence="3" id="KW-0067">ATP-binding</keyword>
<accession>A0A1G9N6Q1</accession>
<reference evidence="5 6" key="1">
    <citation type="submission" date="2016-10" db="EMBL/GenBank/DDBJ databases">
        <authorList>
            <person name="de Groot N.N."/>
        </authorList>
    </citation>
    <scope>NUCLEOTIDE SEQUENCE [LARGE SCALE GENOMIC DNA]</scope>
    <source>
        <strain evidence="5 6">DSM 25186</strain>
    </source>
</reference>
<dbReference type="InterPro" id="IPR051782">
    <property type="entry name" value="ABC_Transporter_VariousFunc"/>
</dbReference>
<evidence type="ECO:0000256" key="3">
    <source>
        <dbReference type="ARBA" id="ARBA00022840"/>
    </source>
</evidence>
<dbReference type="Pfam" id="PF00005">
    <property type="entry name" value="ABC_tran"/>
    <property type="match status" value="1"/>
</dbReference>
<dbReference type="SMART" id="SM00382">
    <property type="entry name" value="AAA"/>
    <property type="match status" value="1"/>
</dbReference>
<dbReference type="GO" id="GO:0005524">
    <property type="term" value="F:ATP binding"/>
    <property type="evidence" value="ECO:0007669"/>
    <property type="project" value="UniProtKB-KW"/>
</dbReference>
<dbReference type="PANTHER" id="PTHR42939:SF1">
    <property type="entry name" value="ABC TRANSPORTER ATP-BINDING PROTEIN ALBC-RELATED"/>
    <property type="match status" value="1"/>
</dbReference>
<gene>
    <name evidence="5" type="ORF">SAMN05421823_108192</name>
</gene>
<sequence length="209" mass="24088">MPSLARIETHTLGKRFRREWIFHRISHRFETGRPCAVIGPNGSGKSTFLQVLSGFMPPSDGTVSYQLDGKTLESEAIFQHLALAAPYLDLIEEFTLEELFHFHTQFKPLTLTDPQEFLERVYLERARRKAVYELSSGMKQRLKLGLALFSTAPMVFLDEPTANLDAQGIAWYRREIEAQCPHRLVLIASNQTYEYDFCEQQIAITDFVR</sequence>
<evidence type="ECO:0000256" key="1">
    <source>
        <dbReference type="ARBA" id="ARBA00022448"/>
    </source>
</evidence>
<dbReference type="Gene3D" id="3.40.50.300">
    <property type="entry name" value="P-loop containing nucleotide triphosphate hydrolases"/>
    <property type="match status" value="1"/>
</dbReference>
<dbReference type="GO" id="GO:0016887">
    <property type="term" value="F:ATP hydrolysis activity"/>
    <property type="evidence" value="ECO:0007669"/>
    <property type="project" value="InterPro"/>
</dbReference>
<protein>
    <submittedName>
        <fullName evidence="5">ABC transporter</fullName>
    </submittedName>
</protein>
<organism evidence="5 6">
    <name type="scientific">Catalinimonas alkaloidigena</name>
    <dbReference type="NCBI Taxonomy" id="1075417"/>
    <lineage>
        <taxon>Bacteria</taxon>
        <taxon>Pseudomonadati</taxon>
        <taxon>Bacteroidota</taxon>
        <taxon>Cytophagia</taxon>
        <taxon>Cytophagales</taxon>
        <taxon>Catalimonadaceae</taxon>
        <taxon>Catalinimonas</taxon>
    </lineage>
</organism>
<evidence type="ECO:0000259" key="4">
    <source>
        <dbReference type="PROSITE" id="PS50893"/>
    </source>
</evidence>
<dbReference type="SUPFAM" id="SSF52540">
    <property type="entry name" value="P-loop containing nucleoside triphosphate hydrolases"/>
    <property type="match status" value="1"/>
</dbReference>
<dbReference type="InterPro" id="IPR017871">
    <property type="entry name" value="ABC_transporter-like_CS"/>
</dbReference>
<keyword evidence="2" id="KW-0547">Nucleotide-binding</keyword>
<evidence type="ECO:0000313" key="5">
    <source>
        <dbReference type="EMBL" id="SDL81971.1"/>
    </source>
</evidence>
<keyword evidence="6" id="KW-1185">Reference proteome</keyword>
<dbReference type="Proteomes" id="UP000198510">
    <property type="component" value="Unassembled WGS sequence"/>
</dbReference>
<dbReference type="STRING" id="1075417.SAMN05421823_108192"/>